<evidence type="ECO:0000256" key="1">
    <source>
        <dbReference type="SAM" id="Phobius"/>
    </source>
</evidence>
<gene>
    <name evidence="3" type="ORF">A2531_03950</name>
</gene>
<protein>
    <recommendedName>
        <fullName evidence="2">DUF5671 domain-containing protein</fullName>
    </recommendedName>
</protein>
<reference evidence="3 4" key="1">
    <citation type="journal article" date="2016" name="Nat. Commun.">
        <title>Thousands of microbial genomes shed light on interconnected biogeochemical processes in an aquifer system.</title>
        <authorList>
            <person name="Anantharaman K."/>
            <person name="Brown C.T."/>
            <person name="Hug L.A."/>
            <person name="Sharon I."/>
            <person name="Castelle C.J."/>
            <person name="Probst A.J."/>
            <person name="Thomas B.C."/>
            <person name="Singh A."/>
            <person name="Wilkins M.J."/>
            <person name="Karaoz U."/>
            <person name="Brodie E.L."/>
            <person name="Williams K.H."/>
            <person name="Hubbard S.S."/>
            <person name="Banfield J.F."/>
        </authorList>
    </citation>
    <scope>NUCLEOTIDE SEQUENCE [LARGE SCALE GENOMIC DNA]</scope>
</reference>
<dbReference type="Proteomes" id="UP000177579">
    <property type="component" value="Unassembled WGS sequence"/>
</dbReference>
<feature type="transmembrane region" description="Helical" evidence="1">
    <location>
        <begin position="55"/>
        <end position="76"/>
    </location>
</feature>
<feature type="transmembrane region" description="Helical" evidence="1">
    <location>
        <begin position="12"/>
        <end position="35"/>
    </location>
</feature>
<feature type="domain" description="DUF5671" evidence="2">
    <location>
        <begin position="10"/>
        <end position="141"/>
    </location>
</feature>
<evidence type="ECO:0000313" key="3">
    <source>
        <dbReference type="EMBL" id="OGF40890.1"/>
    </source>
</evidence>
<keyword evidence="1" id="KW-0812">Transmembrane</keyword>
<feature type="transmembrane region" description="Helical" evidence="1">
    <location>
        <begin position="131"/>
        <end position="149"/>
    </location>
</feature>
<dbReference type="EMBL" id="MFGO01000018">
    <property type="protein sequence ID" value="OGF40890.1"/>
    <property type="molecule type" value="Genomic_DNA"/>
</dbReference>
<evidence type="ECO:0000259" key="2">
    <source>
        <dbReference type="Pfam" id="PF18920"/>
    </source>
</evidence>
<dbReference type="AlphaFoldDB" id="A0A1F5TPQ6"/>
<feature type="transmembrane region" description="Helical" evidence="1">
    <location>
        <begin position="97"/>
        <end position="119"/>
    </location>
</feature>
<name>A0A1F5TPQ6_9BACT</name>
<evidence type="ECO:0000313" key="4">
    <source>
        <dbReference type="Proteomes" id="UP000177579"/>
    </source>
</evidence>
<dbReference type="Pfam" id="PF18920">
    <property type="entry name" value="DUF5671"/>
    <property type="match status" value="1"/>
</dbReference>
<dbReference type="InterPro" id="IPR043728">
    <property type="entry name" value="DUF5671"/>
</dbReference>
<accession>A0A1F5TPQ6</accession>
<proteinExistence type="predicted"/>
<keyword evidence="1" id="KW-1133">Transmembrane helix</keyword>
<keyword evidence="1" id="KW-0472">Membrane</keyword>
<sequence length="311" mass="35840">MEKNNAAKFAFFYMLSLVSLIFTALSTGIIIFQFINKNITDVLSTTTTGFDSSALKFAISAVIIAAPIYFVLMSLINKNLFEGNLDKESGIRKWLTYFIIFISSVVMIGWLIGTVNFFLDGELTIKFILKSITAILISAIIFSFYLYDIKRGEVQKKKDKIVRVYFVVSLVIVIVCFVLSLFIVDSPAETRKKKIDSMILSHFSEIDGAINSYFRDYDRLPESLDTLKGEYNYIRNENLSDPETKEQFGYNAIGEFYELCANFRKSNLDNTDSDQYSWYNQNWPHDAGWQCIKQKIITEKDEILMRVPEKF</sequence>
<organism evidence="3 4">
    <name type="scientific">Candidatus Falkowbacteria bacterium RIFOXYD2_FULL_34_120</name>
    <dbReference type="NCBI Taxonomy" id="1798007"/>
    <lineage>
        <taxon>Bacteria</taxon>
        <taxon>Candidatus Falkowiibacteriota</taxon>
    </lineage>
</organism>
<comment type="caution">
    <text evidence="3">The sequence shown here is derived from an EMBL/GenBank/DDBJ whole genome shotgun (WGS) entry which is preliminary data.</text>
</comment>
<feature type="transmembrane region" description="Helical" evidence="1">
    <location>
        <begin position="161"/>
        <end position="184"/>
    </location>
</feature>